<sequence length="188" mass="21039">MLVCQVPTHSVPTLLSKLGERTGYRFSHIRHRTTVEQIMHELGVISDLLTAEIAFSTKNLTLGFDTTTQEGVHVNVVHLTTESVCMVVAIDQLPGGTAYDYQSHITKSVDNLAKLYSGFYQLQFTDVRSTIIGNITNKMSDRVATNHATVTKLNHFWQKSLKELKCNLHSLDTMTSSCKSLLKSIRDL</sequence>
<organism evidence="1 2">
    <name type="scientific">Hydra vulgaris</name>
    <name type="common">Hydra</name>
    <name type="synonym">Hydra attenuata</name>
    <dbReference type="NCBI Taxonomy" id="6087"/>
    <lineage>
        <taxon>Eukaryota</taxon>
        <taxon>Metazoa</taxon>
        <taxon>Cnidaria</taxon>
        <taxon>Hydrozoa</taxon>
        <taxon>Hydroidolina</taxon>
        <taxon>Anthoathecata</taxon>
        <taxon>Aplanulata</taxon>
        <taxon>Hydridae</taxon>
        <taxon>Hydra</taxon>
    </lineage>
</organism>
<protein>
    <submittedName>
        <fullName evidence="2">Uncharacterized protein LOC136081029</fullName>
    </submittedName>
</protein>
<evidence type="ECO:0000313" key="1">
    <source>
        <dbReference type="Proteomes" id="UP001652625"/>
    </source>
</evidence>
<proteinExistence type="predicted"/>
<dbReference type="Proteomes" id="UP001652625">
    <property type="component" value="Chromosome 06"/>
</dbReference>
<name>A0ABM4BYV4_HYDVU</name>
<dbReference type="RefSeq" id="XP_065654429.1">
    <property type="nucleotide sequence ID" value="XM_065798357.1"/>
</dbReference>
<dbReference type="GeneID" id="136081029"/>
<gene>
    <name evidence="2" type="primary">LOC136081029</name>
</gene>
<reference evidence="2" key="1">
    <citation type="submission" date="2025-08" db="UniProtKB">
        <authorList>
            <consortium name="RefSeq"/>
        </authorList>
    </citation>
    <scope>IDENTIFICATION</scope>
</reference>
<evidence type="ECO:0000313" key="2">
    <source>
        <dbReference type="RefSeq" id="XP_065654429.1"/>
    </source>
</evidence>
<keyword evidence="1" id="KW-1185">Reference proteome</keyword>
<accession>A0ABM4BYV4</accession>